<keyword evidence="2" id="KW-0614">Plasmid</keyword>
<sequence length="243" mass="26550">MTNALVKGADGANKRERGRRLQPDTLKILTQPGATPGYTTHIALARSDQAENGKPVCLGTDGSTLIRNQGQLCKVLVALRTLVSTEYGRQGCSDPHAAQALFLAYAAVEDAAAADDDQYVRTLDRWAPRRLPGLGKDARAAALAELRTHPVEITSRFLGELLGLTDAQRDRCEFWLAEPVDLSPEDKAEKLRAADRQRKEQKRRKAGVRPKGETLALARQLYPGASRATLFRRARKLNGGSNA</sequence>
<gene>
    <name evidence="2" type="ORF">MBLL_04743</name>
</gene>
<protein>
    <submittedName>
        <fullName evidence="2">Uncharacterized protein</fullName>
    </submittedName>
</protein>
<evidence type="ECO:0000256" key="1">
    <source>
        <dbReference type="SAM" id="MobiDB-lite"/>
    </source>
</evidence>
<name>A0A679JY93_9HYPH</name>
<geneLocation type="plasmid" evidence="2">
    <name>5</name>
</geneLocation>
<organism evidence="2">
    <name type="scientific">Methylobacterium bullatum</name>
    <dbReference type="NCBI Taxonomy" id="570505"/>
    <lineage>
        <taxon>Bacteria</taxon>
        <taxon>Pseudomonadati</taxon>
        <taxon>Pseudomonadota</taxon>
        <taxon>Alphaproteobacteria</taxon>
        <taxon>Hyphomicrobiales</taxon>
        <taxon>Methylobacteriaceae</taxon>
        <taxon>Methylobacterium</taxon>
    </lineage>
</organism>
<feature type="compositionally biased region" description="Basic residues" evidence="1">
    <location>
        <begin position="199"/>
        <end position="208"/>
    </location>
</feature>
<feature type="region of interest" description="Disordered" evidence="1">
    <location>
        <begin position="192"/>
        <end position="212"/>
    </location>
</feature>
<reference evidence="2" key="1">
    <citation type="submission" date="2019-12" db="EMBL/GenBank/DDBJ databases">
        <authorList>
            <person name="Cremers G."/>
        </authorList>
    </citation>
    <scope>NUCLEOTIDE SEQUENCE</scope>
    <source>
        <strain evidence="2">Mbul2</strain>
        <plasmid evidence="2">5</plasmid>
    </source>
</reference>
<dbReference type="EMBL" id="LR743514">
    <property type="protein sequence ID" value="CAA2145616.1"/>
    <property type="molecule type" value="Genomic_DNA"/>
</dbReference>
<dbReference type="AlphaFoldDB" id="A0A679JY93"/>
<proteinExistence type="predicted"/>
<feature type="region of interest" description="Disordered" evidence="1">
    <location>
        <begin position="1"/>
        <end position="20"/>
    </location>
</feature>
<dbReference type="RefSeq" id="WP_339164349.1">
    <property type="nucleotide sequence ID" value="NZ_LR743514.1"/>
</dbReference>
<accession>A0A679JY93</accession>
<evidence type="ECO:0000313" key="2">
    <source>
        <dbReference type="EMBL" id="CAA2145616.1"/>
    </source>
</evidence>